<organism evidence="3 4">
    <name type="scientific">Linnemannia gamsii</name>
    <dbReference type="NCBI Taxonomy" id="64522"/>
    <lineage>
        <taxon>Eukaryota</taxon>
        <taxon>Fungi</taxon>
        <taxon>Fungi incertae sedis</taxon>
        <taxon>Mucoromycota</taxon>
        <taxon>Mortierellomycotina</taxon>
        <taxon>Mortierellomycetes</taxon>
        <taxon>Mortierellales</taxon>
        <taxon>Mortierellaceae</taxon>
        <taxon>Linnemannia</taxon>
    </lineage>
</organism>
<sequence length="204" mass="22537">MIYMMAFAILAVALSIQVQAGPIPIPASKPEPEAATFEAMDPTKMEVFERAEDATIKFIDKRALPDIKVAVRSEPEAAAVFEAMDPIKMEVFERAEDATAKFIAKRAVTVEGDNSSAIKDDAAIGSASVPDDTAEKHEAATDIKPIPPPPRCDIYCPDIWQPVCAHNKLGDKRTFRNTCELYAWNCMHHFNAYVEDYKGECEAK</sequence>
<dbReference type="Gene3D" id="3.30.60.30">
    <property type="match status" value="1"/>
</dbReference>
<keyword evidence="4" id="KW-1185">Reference proteome</keyword>
<evidence type="ECO:0000259" key="2">
    <source>
        <dbReference type="PROSITE" id="PS51465"/>
    </source>
</evidence>
<dbReference type="CDD" id="cd00104">
    <property type="entry name" value="KAZAL_FS"/>
    <property type="match status" value="1"/>
</dbReference>
<name>A0A9P6RAQ3_9FUNG</name>
<feature type="chain" id="PRO_5040335486" description="Kazal-like domain-containing protein" evidence="1">
    <location>
        <begin position="21"/>
        <end position="204"/>
    </location>
</feature>
<evidence type="ECO:0000256" key="1">
    <source>
        <dbReference type="SAM" id="SignalP"/>
    </source>
</evidence>
<keyword evidence="1" id="KW-0732">Signal</keyword>
<feature type="signal peptide" evidence="1">
    <location>
        <begin position="1"/>
        <end position="20"/>
    </location>
</feature>
<dbReference type="AlphaFoldDB" id="A0A9P6RAQ3"/>
<comment type="caution">
    <text evidence="3">The sequence shown here is derived from an EMBL/GenBank/DDBJ whole genome shotgun (WGS) entry which is preliminary data.</text>
</comment>
<dbReference type="Proteomes" id="UP000823405">
    <property type="component" value="Unassembled WGS sequence"/>
</dbReference>
<dbReference type="PROSITE" id="PS51465">
    <property type="entry name" value="KAZAL_2"/>
    <property type="match status" value="1"/>
</dbReference>
<evidence type="ECO:0000313" key="3">
    <source>
        <dbReference type="EMBL" id="KAG0314669.1"/>
    </source>
</evidence>
<dbReference type="SUPFAM" id="SSF100895">
    <property type="entry name" value="Kazal-type serine protease inhibitors"/>
    <property type="match status" value="1"/>
</dbReference>
<reference evidence="3" key="1">
    <citation type="journal article" date="2020" name="Fungal Divers.">
        <title>Resolving the Mortierellaceae phylogeny through synthesis of multi-gene phylogenetics and phylogenomics.</title>
        <authorList>
            <person name="Vandepol N."/>
            <person name="Liber J."/>
            <person name="Desiro A."/>
            <person name="Na H."/>
            <person name="Kennedy M."/>
            <person name="Barry K."/>
            <person name="Grigoriev I.V."/>
            <person name="Miller A.N."/>
            <person name="O'Donnell K."/>
            <person name="Stajich J.E."/>
            <person name="Bonito G."/>
        </authorList>
    </citation>
    <scope>NUCLEOTIDE SEQUENCE</scope>
    <source>
        <strain evidence="3">NVP60</strain>
    </source>
</reference>
<dbReference type="EMBL" id="JAAAIN010000426">
    <property type="protein sequence ID" value="KAG0314669.1"/>
    <property type="molecule type" value="Genomic_DNA"/>
</dbReference>
<accession>A0A9P6RAQ3</accession>
<dbReference type="Pfam" id="PF07648">
    <property type="entry name" value="Kazal_2"/>
    <property type="match status" value="1"/>
</dbReference>
<dbReference type="InterPro" id="IPR002350">
    <property type="entry name" value="Kazal_dom"/>
</dbReference>
<evidence type="ECO:0000313" key="4">
    <source>
        <dbReference type="Proteomes" id="UP000823405"/>
    </source>
</evidence>
<feature type="domain" description="Kazal-like" evidence="2">
    <location>
        <begin position="146"/>
        <end position="203"/>
    </location>
</feature>
<dbReference type="InterPro" id="IPR036058">
    <property type="entry name" value="Kazal_dom_sf"/>
</dbReference>
<proteinExistence type="predicted"/>
<protein>
    <recommendedName>
        <fullName evidence="2">Kazal-like domain-containing protein</fullName>
    </recommendedName>
</protein>
<dbReference type="OrthoDB" id="2428307at2759"/>
<gene>
    <name evidence="3" type="ORF">BGZ97_009052</name>
</gene>